<reference evidence="2" key="1">
    <citation type="journal article" date="2020" name="Stud. Mycol.">
        <title>101 Dothideomycetes genomes: a test case for predicting lifestyles and emergence of pathogens.</title>
        <authorList>
            <person name="Haridas S."/>
            <person name="Albert R."/>
            <person name="Binder M."/>
            <person name="Bloem J."/>
            <person name="Labutti K."/>
            <person name="Salamov A."/>
            <person name="Andreopoulos B."/>
            <person name="Baker S."/>
            <person name="Barry K."/>
            <person name="Bills G."/>
            <person name="Bluhm B."/>
            <person name="Cannon C."/>
            <person name="Castanera R."/>
            <person name="Culley D."/>
            <person name="Daum C."/>
            <person name="Ezra D."/>
            <person name="Gonzalez J."/>
            <person name="Henrissat B."/>
            <person name="Kuo A."/>
            <person name="Liang C."/>
            <person name="Lipzen A."/>
            <person name="Lutzoni F."/>
            <person name="Magnuson J."/>
            <person name="Mondo S."/>
            <person name="Nolan M."/>
            <person name="Ohm R."/>
            <person name="Pangilinan J."/>
            <person name="Park H.-J."/>
            <person name="Ramirez L."/>
            <person name="Alfaro M."/>
            <person name="Sun H."/>
            <person name="Tritt A."/>
            <person name="Yoshinaga Y."/>
            <person name="Zwiers L.-H."/>
            <person name="Turgeon B."/>
            <person name="Goodwin S."/>
            <person name="Spatafora J."/>
            <person name="Crous P."/>
            <person name="Grigoriev I."/>
        </authorList>
    </citation>
    <scope>NUCLEOTIDE SEQUENCE</scope>
    <source>
        <strain evidence="2">CBS 262.69</strain>
    </source>
</reference>
<feature type="region of interest" description="Disordered" evidence="1">
    <location>
        <begin position="57"/>
        <end position="81"/>
    </location>
</feature>
<gene>
    <name evidence="2" type="ORF">EJ06DRAFT_301768</name>
</gene>
<sequence>MAREDEDVVETPADGSFATVRVEVRVVSKTRPRQEVLKFVPRSPRLSENDVMAFFPRFPHGEHSRSPRQQNPSNQESAAEQRGVKCGRLVSCLRERNHAGYICALMMMAASELGPGFAGSRGAAGACRRRARHGGEKRVAGDGGGTRARLLACEVEKGSGEVKDLI</sequence>
<evidence type="ECO:0000313" key="3">
    <source>
        <dbReference type="Proteomes" id="UP000799640"/>
    </source>
</evidence>
<accession>A0A6G1I7H8</accession>
<proteinExistence type="predicted"/>
<dbReference type="EMBL" id="ML996689">
    <property type="protein sequence ID" value="KAF2403997.1"/>
    <property type="molecule type" value="Genomic_DNA"/>
</dbReference>
<evidence type="ECO:0000313" key="2">
    <source>
        <dbReference type="EMBL" id="KAF2403997.1"/>
    </source>
</evidence>
<dbReference type="AlphaFoldDB" id="A0A6G1I7H8"/>
<feature type="compositionally biased region" description="Polar residues" evidence="1">
    <location>
        <begin position="67"/>
        <end position="78"/>
    </location>
</feature>
<name>A0A6G1I7H8_9PEZI</name>
<keyword evidence="3" id="KW-1185">Reference proteome</keyword>
<dbReference type="Proteomes" id="UP000799640">
    <property type="component" value="Unassembled WGS sequence"/>
</dbReference>
<organism evidence="2 3">
    <name type="scientific">Trichodelitschia bisporula</name>
    <dbReference type="NCBI Taxonomy" id="703511"/>
    <lineage>
        <taxon>Eukaryota</taxon>
        <taxon>Fungi</taxon>
        <taxon>Dikarya</taxon>
        <taxon>Ascomycota</taxon>
        <taxon>Pezizomycotina</taxon>
        <taxon>Dothideomycetes</taxon>
        <taxon>Dothideomycetes incertae sedis</taxon>
        <taxon>Phaeotrichales</taxon>
        <taxon>Phaeotrichaceae</taxon>
        <taxon>Trichodelitschia</taxon>
    </lineage>
</organism>
<evidence type="ECO:0000256" key="1">
    <source>
        <dbReference type="SAM" id="MobiDB-lite"/>
    </source>
</evidence>
<protein>
    <submittedName>
        <fullName evidence="2">Uncharacterized protein</fullName>
    </submittedName>
</protein>